<evidence type="ECO:0000256" key="1">
    <source>
        <dbReference type="SAM" id="SignalP"/>
    </source>
</evidence>
<sequence>MASAAFWLVTAACVPRGAFAYDVEVEGVGPVWMYPEELELLAKHLRQARTFFEFGMGASTLYISKEYPHLERLVSVDMDRRWVNRVRKHSWLRNGSGPAPKQISLLHIHIGRTTGYGFPLQNMSRCRHRIRLCLDPDANPGCAVKTRCYKDLIGRRSWWPPFSQVVLDAAAHFKHGWDVVLVDSRFRTACALKSLMAISSEAISRSVVMVHDYTIRRQHYQEIERFANMEEVVGSLAVFRKKPDFDPVALQHAVLASEYDPM</sequence>
<dbReference type="Gene3D" id="3.40.50.150">
    <property type="entry name" value="Vaccinia Virus protein VP39"/>
    <property type="match status" value="1"/>
</dbReference>
<protein>
    <submittedName>
        <fullName evidence="2">Uncharacterized protein</fullName>
    </submittedName>
</protein>
<dbReference type="EMBL" id="CAJNIZ010011781">
    <property type="protein sequence ID" value="CAE7324524.1"/>
    <property type="molecule type" value="Genomic_DNA"/>
</dbReference>
<evidence type="ECO:0000313" key="2">
    <source>
        <dbReference type="EMBL" id="CAE7324524.1"/>
    </source>
</evidence>
<feature type="chain" id="PRO_5032694614" evidence="1">
    <location>
        <begin position="21"/>
        <end position="262"/>
    </location>
</feature>
<evidence type="ECO:0000313" key="3">
    <source>
        <dbReference type="Proteomes" id="UP000649617"/>
    </source>
</evidence>
<dbReference type="OrthoDB" id="419245at2759"/>
<proteinExistence type="predicted"/>
<dbReference type="InterPro" id="IPR029063">
    <property type="entry name" value="SAM-dependent_MTases_sf"/>
</dbReference>
<keyword evidence="1" id="KW-0732">Signal</keyword>
<feature type="signal peptide" evidence="1">
    <location>
        <begin position="1"/>
        <end position="20"/>
    </location>
</feature>
<name>A0A812NR89_SYMPI</name>
<dbReference type="AlphaFoldDB" id="A0A812NR89"/>
<organism evidence="2 3">
    <name type="scientific">Symbiodinium pilosum</name>
    <name type="common">Dinoflagellate</name>
    <dbReference type="NCBI Taxonomy" id="2952"/>
    <lineage>
        <taxon>Eukaryota</taxon>
        <taxon>Sar</taxon>
        <taxon>Alveolata</taxon>
        <taxon>Dinophyceae</taxon>
        <taxon>Suessiales</taxon>
        <taxon>Symbiodiniaceae</taxon>
        <taxon>Symbiodinium</taxon>
    </lineage>
</organism>
<keyword evidence="3" id="KW-1185">Reference proteome</keyword>
<dbReference type="Proteomes" id="UP000649617">
    <property type="component" value="Unassembled WGS sequence"/>
</dbReference>
<gene>
    <name evidence="2" type="ORF">SPIL2461_LOCUS7505</name>
</gene>
<comment type="caution">
    <text evidence="2">The sequence shown here is derived from an EMBL/GenBank/DDBJ whole genome shotgun (WGS) entry which is preliminary data.</text>
</comment>
<accession>A0A812NR89</accession>
<reference evidence="2" key="1">
    <citation type="submission" date="2021-02" db="EMBL/GenBank/DDBJ databases">
        <authorList>
            <person name="Dougan E. K."/>
            <person name="Rhodes N."/>
            <person name="Thang M."/>
            <person name="Chan C."/>
        </authorList>
    </citation>
    <scope>NUCLEOTIDE SEQUENCE</scope>
</reference>